<gene>
    <name evidence="2" type="ORF">HMPREF9695_01443</name>
</gene>
<dbReference type="HOGENOM" id="CLU_2630211_0_0_5"/>
<comment type="caution">
    <text evidence="2">The sequence shown here is derived from an EMBL/GenBank/DDBJ whole genome shotgun (WGS) entry which is preliminary data.</text>
</comment>
<sequence length="77" mass="8359">MLISIPTGTSTIFGVFQAIFLVSFPFQTGLCATAYSEANTDFRGGVIHFSEPPAQVCDRTPDSVRRTNFRSDPQDAG</sequence>
<organism evidence="2 3">
    <name type="scientific">Afipia broomeae ATCC 49717</name>
    <dbReference type="NCBI Taxonomy" id="883078"/>
    <lineage>
        <taxon>Bacteria</taxon>
        <taxon>Pseudomonadati</taxon>
        <taxon>Pseudomonadota</taxon>
        <taxon>Alphaproteobacteria</taxon>
        <taxon>Hyphomicrobiales</taxon>
        <taxon>Nitrobacteraceae</taxon>
        <taxon>Afipia</taxon>
    </lineage>
</organism>
<name>K8PA53_9BRAD</name>
<proteinExistence type="predicted"/>
<dbReference type="Proteomes" id="UP000001096">
    <property type="component" value="Unassembled WGS sequence"/>
</dbReference>
<evidence type="ECO:0000256" key="1">
    <source>
        <dbReference type="SAM" id="MobiDB-lite"/>
    </source>
</evidence>
<reference evidence="2 3" key="1">
    <citation type="submission" date="2012-04" db="EMBL/GenBank/DDBJ databases">
        <title>The Genome Sequence of Afipia broomeae ATCC 49717.</title>
        <authorList>
            <consortium name="The Broad Institute Genome Sequencing Platform"/>
            <person name="Earl A."/>
            <person name="Ward D."/>
            <person name="Feldgarden M."/>
            <person name="Gevers D."/>
            <person name="Huys G."/>
            <person name="Walker B."/>
            <person name="Young S.K."/>
            <person name="Zeng Q."/>
            <person name="Gargeya S."/>
            <person name="Fitzgerald M."/>
            <person name="Haas B."/>
            <person name="Abouelleil A."/>
            <person name="Alvarado L."/>
            <person name="Arachchi H.M."/>
            <person name="Berlin A."/>
            <person name="Chapman S.B."/>
            <person name="Goldberg J."/>
            <person name="Griggs A."/>
            <person name="Gujja S."/>
            <person name="Hansen M."/>
            <person name="Howarth C."/>
            <person name="Imamovic A."/>
            <person name="Larimer J."/>
            <person name="McCowen C."/>
            <person name="Montmayeur A."/>
            <person name="Murphy C."/>
            <person name="Neiman D."/>
            <person name="Pearson M."/>
            <person name="Priest M."/>
            <person name="Roberts A."/>
            <person name="Saif S."/>
            <person name="Shea T."/>
            <person name="Sisk P."/>
            <person name="Sykes S."/>
            <person name="Wortman J."/>
            <person name="Nusbaum C."/>
            <person name="Birren B."/>
        </authorList>
    </citation>
    <scope>NUCLEOTIDE SEQUENCE [LARGE SCALE GENOMIC DNA]</scope>
    <source>
        <strain evidence="2 3">ATCC 49717</strain>
    </source>
</reference>
<evidence type="ECO:0000313" key="3">
    <source>
        <dbReference type="Proteomes" id="UP000001096"/>
    </source>
</evidence>
<dbReference type="EMBL" id="AGWX01000002">
    <property type="protein sequence ID" value="EKS39482.1"/>
    <property type="molecule type" value="Genomic_DNA"/>
</dbReference>
<evidence type="ECO:0000313" key="2">
    <source>
        <dbReference type="EMBL" id="EKS39482.1"/>
    </source>
</evidence>
<feature type="region of interest" description="Disordered" evidence="1">
    <location>
        <begin position="57"/>
        <end position="77"/>
    </location>
</feature>
<dbReference type="AlphaFoldDB" id="K8PA53"/>
<keyword evidence="3" id="KW-1185">Reference proteome</keyword>
<protein>
    <submittedName>
        <fullName evidence="2">Uncharacterized protein</fullName>
    </submittedName>
</protein>
<accession>K8PA53</accession>